<dbReference type="Proteomes" id="UP000243588">
    <property type="component" value="Unassembled WGS sequence"/>
</dbReference>
<feature type="transmembrane region" description="Helical" evidence="6">
    <location>
        <begin position="188"/>
        <end position="209"/>
    </location>
</feature>
<evidence type="ECO:0000256" key="5">
    <source>
        <dbReference type="ARBA" id="ARBA00023136"/>
    </source>
</evidence>
<dbReference type="InterPro" id="IPR037185">
    <property type="entry name" value="EmrE-like"/>
</dbReference>
<dbReference type="SUPFAM" id="SSF103481">
    <property type="entry name" value="Multidrug resistance efflux transporter EmrE"/>
    <property type="match status" value="2"/>
</dbReference>
<evidence type="ECO:0000259" key="7">
    <source>
        <dbReference type="Pfam" id="PF00892"/>
    </source>
</evidence>
<dbReference type="PANTHER" id="PTHR32322">
    <property type="entry name" value="INNER MEMBRANE TRANSPORTER"/>
    <property type="match status" value="1"/>
</dbReference>
<feature type="transmembrane region" description="Helical" evidence="6">
    <location>
        <begin position="79"/>
        <end position="102"/>
    </location>
</feature>
<dbReference type="InterPro" id="IPR000620">
    <property type="entry name" value="EamA_dom"/>
</dbReference>
<proteinExistence type="inferred from homology"/>
<keyword evidence="4 6" id="KW-1133">Transmembrane helix</keyword>
<feature type="transmembrane region" description="Helical" evidence="6">
    <location>
        <begin position="221"/>
        <end position="241"/>
    </location>
</feature>
<evidence type="ECO:0000256" key="4">
    <source>
        <dbReference type="ARBA" id="ARBA00022989"/>
    </source>
</evidence>
<evidence type="ECO:0000256" key="3">
    <source>
        <dbReference type="ARBA" id="ARBA00022692"/>
    </source>
</evidence>
<feature type="transmembrane region" description="Helical" evidence="6">
    <location>
        <begin position="108"/>
        <end position="126"/>
    </location>
</feature>
<gene>
    <name evidence="8" type="ORF">SAMN05421818_1285</name>
</gene>
<dbReference type="InterPro" id="IPR050638">
    <property type="entry name" value="AA-Vitamin_Transporters"/>
</dbReference>
<evidence type="ECO:0000313" key="8">
    <source>
        <dbReference type="EMBL" id="SDH94097.1"/>
    </source>
</evidence>
<feature type="domain" description="EamA" evidence="7">
    <location>
        <begin position="19"/>
        <end position="145"/>
    </location>
</feature>
<dbReference type="GO" id="GO:0016020">
    <property type="term" value="C:membrane"/>
    <property type="evidence" value="ECO:0007669"/>
    <property type="project" value="UniProtKB-SubCell"/>
</dbReference>
<keyword evidence="5 6" id="KW-0472">Membrane</keyword>
<feature type="transmembrane region" description="Helical" evidence="6">
    <location>
        <begin position="158"/>
        <end position="176"/>
    </location>
</feature>
<comment type="subcellular location">
    <subcellularLocation>
        <location evidence="1">Membrane</location>
        <topology evidence="1">Multi-pass membrane protein</topology>
    </subcellularLocation>
</comment>
<dbReference type="RefSeq" id="WP_090410274.1">
    <property type="nucleotide sequence ID" value="NZ_FNDQ01000028.1"/>
</dbReference>
<feature type="transmembrane region" description="Helical" evidence="6">
    <location>
        <begin position="133"/>
        <end position="152"/>
    </location>
</feature>
<dbReference type="PANTHER" id="PTHR32322:SF2">
    <property type="entry name" value="EAMA DOMAIN-CONTAINING PROTEIN"/>
    <property type="match status" value="1"/>
</dbReference>
<feature type="transmembrane region" description="Helical" evidence="6">
    <location>
        <begin position="274"/>
        <end position="293"/>
    </location>
</feature>
<feature type="transmembrane region" description="Helical" evidence="6">
    <location>
        <begin position="248"/>
        <end position="268"/>
    </location>
</feature>
<keyword evidence="3 6" id="KW-0812">Transmembrane</keyword>
<feature type="domain" description="EamA" evidence="7">
    <location>
        <begin position="159"/>
        <end position="290"/>
    </location>
</feature>
<protein>
    <submittedName>
        <fullName evidence="8">Permease of the drug/metabolite transporter (DMT) superfamily</fullName>
    </submittedName>
</protein>
<evidence type="ECO:0000256" key="6">
    <source>
        <dbReference type="SAM" id="Phobius"/>
    </source>
</evidence>
<reference evidence="9" key="1">
    <citation type="submission" date="2016-10" db="EMBL/GenBank/DDBJ databases">
        <authorList>
            <person name="Varghese N."/>
            <person name="Submissions S."/>
        </authorList>
    </citation>
    <scope>NUCLEOTIDE SEQUENCE [LARGE SCALE GENOMIC DNA]</scope>
    <source>
        <strain evidence="9">DSM 23313</strain>
    </source>
</reference>
<dbReference type="EMBL" id="FNDQ01000028">
    <property type="protein sequence ID" value="SDH94097.1"/>
    <property type="molecule type" value="Genomic_DNA"/>
</dbReference>
<feature type="transmembrane region" description="Helical" evidence="6">
    <location>
        <begin position="46"/>
        <end position="67"/>
    </location>
</feature>
<evidence type="ECO:0000313" key="9">
    <source>
        <dbReference type="Proteomes" id="UP000243588"/>
    </source>
</evidence>
<dbReference type="Pfam" id="PF00892">
    <property type="entry name" value="EamA"/>
    <property type="match status" value="2"/>
</dbReference>
<organism evidence="8 9">
    <name type="scientific">Myroides phaeus</name>
    <dbReference type="NCBI Taxonomy" id="702745"/>
    <lineage>
        <taxon>Bacteria</taxon>
        <taxon>Pseudomonadati</taxon>
        <taxon>Bacteroidota</taxon>
        <taxon>Flavobacteriia</taxon>
        <taxon>Flavobacteriales</taxon>
        <taxon>Flavobacteriaceae</taxon>
        <taxon>Myroides</taxon>
    </lineage>
</organism>
<evidence type="ECO:0000256" key="1">
    <source>
        <dbReference type="ARBA" id="ARBA00004141"/>
    </source>
</evidence>
<name>A0A1G8GII4_9FLAO</name>
<feature type="transmembrane region" description="Helical" evidence="6">
    <location>
        <begin position="20"/>
        <end position="40"/>
    </location>
</feature>
<dbReference type="AlphaFoldDB" id="A0A1G8GII4"/>
<evidence type="ECO:0000256" key="2">
    <source>
        <dbReference type="ARBA" id="ARBA00007362"/>
    </source>
</evidence>
<sequence>MKQATALNTVKQTSLSNGWINGFIGVLLFSGSMPATKAAVISLDPIFVTAVRAAIAGILALVCLLLFKEKKPTRAQLTPLAIVAIGGVIGFPLLSALALQHITSAHSLVYLGILPMSTAVFAVIRGGEKPKPIFWLFSIVGSLIVIGFAVLQGGTSSTIGNILMLIAILLCGLSYAEGAKLSKALGGWQVISWAVVLSLPVSLPLMFFTAPSNPEFVGLDAWIGVAYLGVFSMFLGFVFWYKGLAQGGIASVGQLQLLQPFFGLALAATLLNEYVSPNMILVTIGVILCVAGSKKFG</sequence>
<comment type="similarity">
    <text evidence="2">Belongs to the EamA transporter family.</text>
</comment>
<accession>A0A1G8GII4</accession>
<keyword evidence="9" id="KW-1185">Reference proteome</keyword>